<dbReference type="EMBL" id="GBRH01236348">
    <property type="protein sequence ID" value="JAD61547.1"/>
    <property type="molecule type" value="Transcribed_RNA"/>
</dbReference>
<name>A0A0A9BQJ8_ARUDO</name>
<reference evidence="1" key="2">
    <citation type="journal article" date="2015" name="Data Brief">
        <title>Shoot transcriptome of the giant reed, Arundo donax.</title>
        <authorList>
            <person name="Barrero R.A."/>
            <person name="Guerrero F.D."/>
            <person name="Moolhuijzen P."/>
            <person name="Goolsby J.A."/>
            <person name="Tidwell J."/>
            <person name="Bellgard S.E."/>
            <person name="Bellgard M.I."/>
        </authorList>
    </citation>
    <scope>NUCLEOTIDE SEQUENCE</scope>
    <source>
        <tissue evidence="1">Shoot tissue taken approximately 20 cm above the soil surface</tissue>
    </source>
</reference>
<evidence type="ECO:0000313" key="1">
    <source>
        <dbReference type="EMBL" id="JAD61547.1"/>
    </source>
</evidence>
<protein>
    <submittedName>
        <fullName evidence="1">Uncharacterized protein</fullName>
    </submittedName>
</protein>
<sequence length="55" mass="5914">MSSFCQAFWSCSSSKQVWSGCSSWTTVTAISPAQGLLIPTQYADGNETLPSRVLP</sequence>
<proteinExistence type="predicted"/>
<accession>A0A0A9BQJ8</accession>
<dbReference type="AlphaFoldDB" id="A0A0A9BQJ8"/>
<reference evidence="1" key="1">
    <citation type="submission" date="2014-09" db="EMBL/GenBank/DDBJ databases">
        <authorList>
            <person name="Magalhaes I.L.F."/>
            <person name="Oliveira U."/>
            <person name="Santos F.R."/>
            <person name="Vidigal T.H.D.A."/>
            <person name="Brescovit A.D."/>
            <person name="Santos A.J."/>
        </authorList>
    </citation>
    <scope>NUCLEOTIDE SEQUENCE</scope>
    <source>
        <tissue evidence="1">Shoot tissue taken approximately 20 cm above the soil surface</tissue>
    </source>
</reference>
<organism evidence="1">
    <name type="scientific">Arundo donax</name>
    <name type="common">Giant reed</name>
    <name type="synonym">Donax arundinaceus</name>
    <dbReference type="NCBI Taxonomy" id="35708"/>
    <lineage>
        <taxon>Eukaryota</taxon>
        <taxon>Viridiplantae</taxon>
        <taxon>Streptophyta</taxon>
        <taxon>Embryophyta</taxon>
        <taxon>Tracheophyta</taxon>
        <taxon>Spermatophyta</taxon>
        <taxon>Magnoliopsida</taxon>
        <taxon>Liliopsida</taxon>
        <taxon>Poales</taxon>
        <taxon>Poaceae</taxon>
        <taxon>PACMAD clade</taxon>
        <taxon>Arundinoideae</taxon>
        <taxon>Arundineae</taxon>
        <taxon>Arundo</taxon>
    </lineage>
</organism>